<protein>
    <submittedName>
        <fullName evidence="2">Uncharacterized protein</fullName>
    </submittedName>
</protein>
<evidence type="ECO:0000313" key="3">
    <source>
        <dbReference type="Proteomes" id="UP000199343"/>
    </source>
</evidence>
<feature type="region of interest" description="Disordered" evidence="1">
    <location>
        <begin position="31"/>
        <end position="51"/>
    </location>
</feature>
<proteinExistence type="predicted"/>
<dbReference type="EMBL" id="FMIC01000002">
    <property type="protein sequence ID" value="SCL73175.1"/>
    <property type="molecule type" value="Genomic_DNA"/>
</dbReference>
<reference evidence="2 3" key="1">
    <citation type="submission" date="2016-06" db="EMBL/GenBank/DDBJ databases">
        <authorList>
            <person name="Kjaerup R.B."/>
            <person name="Dalgaard T.S."/>
            <person name="Juul-Madsen H.R."/>
        </authorList>
    </citation>
    <scope>NUCLEOTIDE SEQUENCE [LARGE SCALE GENOMIC DNA]</scope>
    <source>
        <strain evidence="2 3">DSM 43363</strain>
    </source>
</reference>
<dbReference type="AlphaFoldDB" id="A0A1C6W3L6"/>
<sequence>MQEAMIGQRASAVGLYDEAFSTSKVTAAVKGRGLEPRESSQAVHARKAASNPRVGRGVELVTLSR</sequence>
<organism evidence="2 3">
    <name type="scientific">Micromonospora peucetia</name>
    <dbReference type="NCBI Taxonomy" id="47871"/>
    <lineage>
        <taxon>Bacteria</taxon>
        <taxon>Bacillati</taxon>
        <taxon>Actinomycetota</taxon>
        <taxon>Actinomycetes</taxon>
        <taxon>Micromonosporales</taxon>
        <taxon>Micromonosporaceae</taxon>
        <taxon>Micromonospora</taxon>
    </lineage>
</organism>
<accession>A0A1C6W3L6</accession>
<dbReference type="Proteomes" id="UP000199343">
    <property type="component" value="Unassembled WGS sequence"/>
</dbReference>
<name>A0A1C6W3L6_9ACTN</name>
<evidence type="ECO:0000313" key="2">
    <source>
        <dbReference type="EMBL" id="SCL73175.1"/>
    </source>
</evidence>
<gene>
    <name evidence="2" type="ORF">GA0070608_5424</name>
</gene>
<evidence type="ECO:0000256" key="1">
    <source>
        <dbReference type="SAM" id="MobiDB-lite"/>
    </source>
</evidence>